<accession>A0A4Q9H4I2</accession>
<comment type="similarity">
    <text evidence="5">Belongs to the DarP family.</text>
</comment>
<evidence type="ECO:0000256" key="4">
    <source>
        <dbReference type="ARBA" id="ARBA00022884"/>
    </source>
</evidence>
<evidence type="ECO:0000313" key="6">
    <source>
        <dbReference type="EMBL" id="TBO32985.1"/>
    </source>
</evidence>
<reference evidence="6 7" key="1">
    <citation type="submission" date="2019-02" db="EMBL/GenBank/DDBJ databases">
        <title>Aquabacterium sp. strain KMB7.</title>
        <authorList>
            <person name="Chen W.-M."/>
        </authorList>
    </citation>
    <scope>NUCLEOTIDE SEQUENCE [LARGE SCALE GENOMIC DNA]</scope>
    <source>
        <strain evidence="6 7">KMB7</strain>
    </source>
</reference>
<sequence length="178" mass="19949">MAPSRSALKRASDDLQKLGKQLLDLPDSRLDAIGMPENLREALADYRRTRSFEGKRRQLQYIGKVIRSVDAEPLREAVAAFQLGHAQDALALHEAEAWRRRLIDDEKTALDDWLAQHPGTDVQQLRTLIRNARKDAALTPDKRNGKAFRELFQLIKAALLAGDAGATDEIVEPEGDDE</sequence>
<dbReference type="EMBL" id="SIXI01000002">
    <property type="protein sequence ID" value="TBO32985.1"/>
    <property type="molecule type" value="Genomic_DNA"/>
</dbReference>
<comment type="subcellular location">
    <subcellularLocation>
        <location evidence="5">Cytoplasm</location>
    </subcellularLocation>
    <text evidence="5">Associates with late stage pre-50S ribosomal subunits.</text>
</comment>
<dbReference type="AlphaFoldDB" id="A0A4Q9H4I2"/>
<dbReference type="GO" id="GO:0043022">
    <property type="term" value="F:ribosome binding"/>
    <property type="evidence" value="ECO:0007669"/>
    <property type="project" value="UniProtKB-UniRule"/>
</dbReference>
<dbReference type="GO" id="GO:1902626">
    <property type="term" value="P:assembly of large subunit precursor of preribosome"/>
    <property type="evidence" value="ECO:0007669"/>
    <property type="project" value="UniProtKB-UniRule"/>
</dbReference>
<gene>
    <name evidence="5" type="primary">darP</name>
    <name evidence="6" type="ORF">EYS42_03900</name>
</gene>
<keyword evidence="7" id="KW-1185">Reference proteome</keyword>
<dbReference type="CDD" id="cd16331">
    <property type="entry name" value="YjgA-like"/>
    <property type="match status" value="1"/>
</dbReference>
<comment type="function">
    <text evidence="5">Member of a network of 50S ribosomal subunit biogenesis factors which assembles along the 30S-50S interface, preventing incorrect 23S rRNA structures from forming. Promotes peptidyl transferase center (PTC) maturation.</text>
</comment>
<evidence type="ECO:0000256" key="3">
    <source>
        <dbReference type="ARBA" id="ARBA00022730"/>
    </source>
</evidence>
<dbReference type="Proteomes" id="UP000292120">
    <property type="component" value="Unassembled WGS sequence"/>
</dbReference>
<keyword evidence="4 5" id="KW-0694">RNA-binding</keyword>
<name>A0A4Q9H4I2_9BURK</name>
<evidence type="ECO:0000256" key="2">
    <source>
        <dbReference type="ARBA" id="ARBA00022517"/>
    </source>
</evidence>
<dbReference type="PIRSF" id="PIRSF016183">
    <property type="entry name" value="UCP016183"/>
    <property type="match status" value="1"/>
</dbReference>
<dbReference type="Gene3D" id="1.10.60.30">
    <property type="entry name" value="PSPTO4464-like domains"/>
    <property type="match status" value="2"/>
</dbReference>
<dbReference type="Pfam" id="PF04751">
    <property type="entry name" value="DarP"/>
    <property type="match status" value="1"/>
</dbReference>
<dbReference type="HAMAP" id="MF_00765">
    <property type="entry name" value="DarP"/>
    <property type="match status" value="1"/>
</dbReference>
<dbReference type="SUPFAM" id="SSF158710">
    <property type="entry name" value="PSPTO4464-like"/>
    <property type="match status" value="1"/>
</dbReference>
<evidence type="ECO:0000256" key="5">
    <source>
        <dbReference type="HAMAP-Rule" id="MF_00765"/>
    </source>
</evidence>
<dbReference type="PANTHER" id="PTHR38101:SF1">
    <property type="entry name" value="UPF0307 PROTEIN YJGA"/>
    <property type="match status" value="1"/>
</dbReference>
<protein>
    <recommendedName>
        <fullName evidence="5">Dual-action ribosomal maturation protein DarP</fullName>
    </recommendedName>
    <alternativeName>
        <fullName evidence="5">Large ribosomal subunit assembly factor DarP</fullName>
    </alternativeName>
</protein>
<evidence type="ECO:0000313" key="7">
    <source>
        <dbReference type="Proteomes" id="UP000292120"/>
    </source>
</evidence>
<keyword evidence="2 5" id="KW-0690">Ribosome biogenesis</keyword>
<evidence type="ECO:0000256" key="1">
    <source>
        <dbReference type="ARBA" id="ARBA00022490"/>
    </source>
</evidence>
<dbReference type="GO" id="GO:0019843">
    <property type="term" value="F:rRNA binding"/>
    <property type="evidence" value="ECO:0007669"/>
    <property type="project" value="UniProtKB-UniRule"/>
</dbReference>
<comment type="caution">
    <text evidence="6">The sequence shown here is derived from an EMBL/GenBank/DDBJ whole genome shotgun (WGS) entry which is preliminary data.</text>
</comment>
<dbReference type="InterPro" id="IPR023153">
    <property type="entry name" value="DarP_sf"/>
</dbReference>
<dbReference type="GO" id="GO:0005829">
    <property type="term" value="C:cytosol"/>
    <property type="evidence" value="ECO:0007669"/>
    <property type="project" value="TreeGrafter"/>
</dbReference>
<keyword evidence="1 5" id="KW-0963">Cytoplasm</keyword>
<dbReference type="NCBIfam" id="NF003593">
    <property type="entry name" value="PRK05255.1-1"/>
    <property type="match status" value="1"/>
</dbReference>
<keyword evidence="3 5" id="KW-0699">rRNA-binding</keyword>
<dbReference type="PANTHER" id="PTHR38101">
    <property type="entry name" value="UPF0307 PROTEIN YJGA"/>
    <property type="match status" value="1"/>
</dbReference>
<organism evidence="6 7">
    <name type="scientific">Aquabacterium lacunae</name>
    <dbReference type="NCBI Taxonomy" id="2528630"/>
    <lineage>
        <taxon>Bacteria</taxon>
        <taxon>Pseudomonadati</taxon>
        <taxon>Pseudomonadota</taxon>
        <taxon>Betaproteobacteria</taxon>
        <taxon>Burkholderiales</taxon>
        <taxon>Aquabacterium</taxon>
    </lineage>
</organism>
<dbReference type="InterPro" id="IPR006839">
    <property type="entry name" value="DarP"/>
</dbReference>
<proteinExistence type="inferred from homology"/>
<dbReference type="OrthoDB" id="5293604at2"/>